<comment type="caution">
    <text evidence="1">The sequence shown here is derived from an EMBL/GenBank/DDBJ whole genome shotgun (WGS) entry which is preliminary data.</text>
</comment>
<proteinExistence type="predicted"/>
<dbReference type="InterPro" id="IPR010342">
    <property type="entry name" value="DUF938"/>
</dbReference>
<dbReference type="PANTHER" id="PTHR20974">
    <property type="entry name" value="UPF0585 PROTEIN CG18661"/>
    <property type="match status" value="1"/>
</dbReference>
<sequence>MNPNKPLLKQFSAACERNRDPILAQLSIHFSHTQRVLEIGSGTGQHAVYFAQHLPHLMWQTSDRIAYHPSIEAWLEEAKLRNVLPPLELDVAQPDQWPTASFDAAFTANTCHIMAWEEVAQMLVHLARCLEELGLFVIYGPFKYSGAFTSDSNADFDHSLRQQASHMGIRDIEQITLLAQDSGLTLLHDLDMPANNRLLVFQKTTNKT</sequence>
<evidence type="ECO:0000313" key="2">
    <source>
        <dbReference type="Proteomes" id="UP000627446"/>
    </source>
</evidence>
<dbReference type="AlphaFoldDB" id="A0A923KT28"/>
<accession>A0A923KT28</accession>
<dbReference type="EMBL" id="JACOFZ010000001">
    <property type="protein sequence ID" value="MBC3881129.1"/>
    <property type="molecule type" value="Genomic_DNA"/>
</dbReference>
<keyword evidence="2" id="KW-1185">Reference proteome</keyword>
<evidence type="ECO:0000313" key="1">
    <source>
        <dbReference type="EMBL" id="MBC3881129.1"/>
    </source>
</evidence>
<dbReference type="CDD" id="cd02440">
    <property type="entry name" value="AdoMet_MTases"/>
    <property type="match status" value="1"/>
</dbReference>
<dbReference type="SUPFAM" id="SSF53335">
    <property type="entry name" value="S-adenosyl-L-methionine-dependent methyltransferases"/>
    <property type="match status" value="1"/>
</dbReference>
<protein>
    <submittedName>
        <fullName evidence="1">DUF938 domain-containing protein</fullName>
    </submittedName>
</protein>
<dbReference type="PANTHER" id="PTHR20974:SF0">
    <property type="entry name" value="UPF0585 PROTEIN CG18661"/>
    <property type="match status" value="1"/>
</dbReference>
<dbReference type="InterPro" id="IPR029063">
    <property type="entry name" value="SAM-dependent_MTases_sf"/>
</dbReference>
<organism evidence="1 2">
    <name type="scientific">Undibacterium nitidum</name>
    <dbReference type="NCBI Taxonomy" id="2762298"/>
    <lineage>
        <taxon>Bacteria</taxon>
        <taxon>Pseudomonadati</taxon>
        <taxon>Pseudomonadota</taxon>
        <taxon>Betaproteobacteria</taxon>
        <taxon>Burkholderiales</taxon>
        <taxon>Oxalobacteraceae</taxon>
        <taxon>Undibacterium</taxon>
    </lineage>
</organism>
<dbReference type="Pfam" id="PF06080">
    <property type="entry name" value="DUF938"/>
    <property type="match status" value="1"/>
</dbReference>
<reference evidence="1" key="1">
    <citation type="submission" date="2020-08" db="EMBL/GenBank/DDBJ databases">
        <title>Novel species isolated from subtropical streams in China.</title>
        <authorList>
            <person name="Lu H."/>
        </authorList>
    </citation>
    <scope>NUCLEOTIDE SEQUENCE</scope>
    <source>
        <strain evidence="1">LX22W</strain>
    </source>
</reference>
<dbReference type="Gene3D" id="3.40.50.150">
    <property type="entry name" value="Vaccinia Virus protein VP39"/>
    <property type="match status" value="1"/>
</dbReference>
<name>A0A923KT28_9BURK</name>
<dbReference type="Proteomes" id="UP000627446">
    <property type="component" value="Unassembled WGS sequence"/>
</dbReference>
<gene>
    <name evidence="1" type="ORF">H8K36_07095</name>
</gene>